<evidence type="ECO:0000313" key="4">
    <source>
        <dbReference type="EMBL" id="OJD11164.1"/>
    </source>
</evidence>
<gene>
    <name evidence="4" type="ORF">AJ78_08006</name>
</gene>
<dbReference type="Pfam" id="PF21148">
    <property type="entry name" value="NSUN5_fdxn-like"/>
    <property type="match status" value="1"/>
</dbReference>
<feature type="region of interest" description="Disordered" evidence="2">
    <location>
        <begin position="360"/>
        <end position="386"/>
    </location>
</feature>
<dbReference type="GO" id="GO:0003723">
    <property type="term" value="F:RNA binding"/>
    <property type="evidence" value="ECO:0007669"/>
    <property type="project" value="UniProtKB-UniRule"/>
</dbReference>
<dbReference type="VEuPathDB" id="FungiDB:AJ78_08006"/>
<dbReference type="OrthoDB" id="435282at2759"/>
<keyword evidence="1" id="KW-0949">S-adenosyl-L-methionine</keyword>
<organism evidence="4 5">
    <name type="scientific">Emergomyces pasteurianus Ep9510</name>
    <dbReference type="NCBI Taxonomy" id="1447872"/>
    <lineage>
        <taxon>Eukaryota</taxon>
        <taxon>Fungi</taxon>
        <taxon>Dikarya</taxon>
        <taxon>Ascomycota</taxon>
        <taxon>Pezizomycotina</taxon>
        <taxon>Eurotiomycetes</taxon>
        <taxon>Eurotiomycetidae</taxon>
        <taxon>Onygenales</taxon>
        <taxon>Ajellomycetaceae</taxon>
        <taxon>Emergomyces</taxon>
    </lineage>
</organism>
<feature type="binding site" evidence="1">
    <location>
        <position position="332"/>
    </location>
    <ligand>
        <name>S-adenosyl-L-methionine</name>
        <dbReference type="ChEBI" id="CHEBI:59789"/>
    </ligand>
</feature>
<dbReference type="GO" id="GO:0070475">
    <property type="term" value="P:rRNA base methylation"/>
    <property type="evidence" value="ECO:0007669"/>
    <property type="project" value="TreeGrafter"/>
</dbReference>
<dbReference type="PANTHER" id="PTHR22807:SF4">
    <property type="entry name" value="28S RRNA (CYTOSINE-C(5))-METHYLTRANSFERASE"/>
    <property type="match status" value="1"/>
</dbReference>
<dbReference type="Pfam" id="PF21153">
    <property type="entry name" value="NSUN5_N"/>
    <property type="match status" value="1"/>
</dbReference>
<evidence type="ECO:0000256" key="1">
    <source>
        <dbReference type="PROSITE-ProRule" id="PRU01023"/>
    </source>
</evidence>
<dbReference type="STRING" id="1447872.A0A1J9Q5F7"/>
<evidence type="ECO:0000259" key="3">
    <source>
        <dbReference type="PROSITE" id="PS51686"/>
    </source>
</evidence>
<evidence type="ECO:0000256" key="2">
    <source>
        <dbReference type="SAM" id="MobiDB-lite"/>
    </source>
</evidence>
<dbReference type="AlphaFoldDB" id="A0A1J9Q5F7"/>
<dbReference type="GO" id="GO:0005730">
    <property type="term" value="C:nucleolus"/>
    <property type="evidence" value="ECO:0007669"/>
    <property type="project" value="TreeGrafter"/>
</dbReference>
<reference evidence="4 5" key="1">
    <citation type="submission" date="2015-07" db="EMBL/GenBank/DDBJ databases">
        <title>Emmonsia species relationships and genome sequence.</title>
        <authorList>
            <consortium name="The Broad Institute Genomics Platform"/>
            <person name="Cuomo C.A."/>
            <person name="Munoz J.F."/>
            <person name="Imamovic A."/>
            <person name="Priest M.E."/>
            <person name="Young S."/>
            <person name="Clay O.K."/>
            <person name="McEwen J.G."/>
        </authorList>
    </citation>
    <scope>NUCLEOTIDE SEQUENCE [LARGE SCALE GENOMIC DNA]</scope>
    <source>
        <strain evidence="4 5">UAMH 9510</strain>
    </source>
</reference>
<feature type="binding site" evidence="1">
    <location>
        <begin position="244"/>
        <end position="250"/>
    </location>
    <ligand>
        <name>S-adenosyl-L-methionine</name>
        <dbReference type="ChEBI" id="CHEBI:59789"/>
    </ligand>
</feature>
<dbReference type="Gene3D" id="3.30.70.1170">
    <property type="entry name" value="Sun protein, domain 3"/>
    <property type="match status" value="1"/>
</dbReference>
<dbReference type="PROSITE" id="PS51686">
    <property type="entry name" value="SAM_MT_RSMB_NOP"/>
    <property type="match status" value="1"/>
</dbReference>
<dbReference type="SUPFAM" id="SSF53335">
    <property type="entry name" value="S-adenosyl-L-methionine-dependent methyltransferases"/>
    <property type="match status" value="1"/>
</dbReference>
<feature type="binding site" evidence="1">
    <location>
        <position position="312"/>
    </location>
    <ligand>
        <name>S-adenosyl-L-methionine</name>
        <dbReference type="ChEBI" id="CHEBI:59789"/>
    </ligand>
</feature>
<keyword evidence="1" id="KW-0808">Transferase</keyword>
<dbReference type="InterPro" id="IPR023267">
    <property type="entry name" value="RCMT"/>
</dbReference>
<dbReference type="PANTHER" id="PTHR22807">
    <property type="entry name" value="NOP2 YEAST -RELATED NOL1/NOP2/FMU SUN DOMAIN-CONTAINING"/>
    <property type="match status" value="1"/>
</dbReference>
<name>A0A1J9Q5F7_9EURO</name>
<keyword evidence="5" id="KW-1185">Reference proteome</keyword>
<dbReference type="InterPro" id="IPR001678">
    <property type="entry name" value="MeTrfase_RsmB-F_NOP2_dom"/>
</dbReference>
<sequence length="557" mass="61266">MSLYLDAVSILDDGSSSGGSFKSRVYNSKLRSSPAQIYALVTETAKWDILLKEVVENAGLLPLEPKLTPLLSVLLVHDLLLAKRGIAAPSNHPLRLAVEKHKTRIKAEFVKSRVRRQCASVEELKTLIKKEKAFPGEEISAFIPPRWVRINNVVTSVDEQLKTTFSAYKPVHSLSELSASKRQSYYQDPHLPDLLAVPQDSELTSSVAYEKGMIILQDKASCFPAYLLVGGHADQWNGDLIDACAAPGNKTTHLASLLCSGSATRGGSRGCPAQKRFKIFSCDASQSRSKTLQRMVGVAGADKLVSVLPGQDFLALSPDDKRFRNVTGLLLDPSCSGSGIVGRDNTPRLALPITYGSKYARKKRKRPTPSSAPSASPEEYAATKHEETADIDYDRLNKLSNVQTRIIEHAFGFPAAMRITYSTCSIHAQENEIVVSRVLKSQVARRRGWKILPRSEQVEGLRSWKHRGIIPEDSGNGANECWDLTETERQACIRCWPSDPEGTGGFFVAGFVRDCGFDGSDDAVDTVLTDRYGSNEEDKGCGLQLDWESEWEGFSSD</sequence>
<evidence type="ECO:0000313" key="5">
    <source>
        <dbReference type="Proteomes" id="UP000182235"/>
    </source>
</evidence>
<feature type="compositionally biased region" description="Low complexity" evidence="2">
    <location>
        <begin position="368"/>
        <end position="377"/>
    </location>
</feature>
<accession>A0A1J9Q5F7</accession>
<dbReference type="InterPro" id="IPR048889">
    <property type="entry name" value="NSUN5_RCM1_N"/>
</dbReference>
<dbReference type="InterPro" id="IPR049561">
    <property type="entry name" value="NSUN5_7_fdxn-like"/>
</dbReference>
<keyword evidence="1" id="KW-0489">Methyltransferase</keyword>
<dbReference type="Gene3D" id="3.40.50.150">
    <property type="entry name" value="Vaccinia Virus protein VP39"/>
    <property type="match status" value="1"/>
</dbReference>
<proteinExistence type="inferred from homology"/>
<feature type="binding site" evidence="1">
    <location>
        <position position="283"/>
    </location>
    <ligand>
        <name>S-adenosyl-L-methionine</name>
        <dbReference type="ChEBI" id="CHEBI:59789"/>
    </ligand>
</feature>
<dbReference type="PRINTS" id="PR02008">
    <property type="entry name" value="RCMTFAMILY"/>
</dbReference>
<dbReference type="EMBL" id="LGRN01000598">
    <property type="protein sequence ID" value="OJD11164.1"/>
    <property type="molecule type" value="Genomic_DNA"/>
</dbReference>
<feature type="active site" description="Nucleophile" evidence="1">
    <location>
        <position position="424"/>
    </location>
</feature>
<dbReference type="InterPro" id="IPR029063">
    <property type="entry name" value="SAM-dependent_MTases_sf"/>
</dbReference>
<comment type="caution">
    <text evidence="4">The sequence shown here is derived from an EMBL/GenBank/DDBJ whole genome shotgun (WGS) entry which is preliminary data.</text>
</comment>
<dbReference type="GO" id="GO:0008173">
    <property type="term" value="F:RNA methyltransferase activity"/>
    <property type="evidence" value="ECO:0007669"/>
    <property type="project" value="InterPro"/>
</dbReference>
<comment type="similarity">
    <text evidence="1">Belongs to the class I-like SAM-binding methyltransferase superfamily. RsmB/NOP family.</text>
</comment>
<feature type="domain" description="SAM-dependent MTase RsmB/NOP-type" evidence="3">
    <location>
        <begin position="136"/>
        <end position="514"/>
    </location>
</feature>
<keyword evidence="1" id="KW-0694">RNA-binding</keyword>
<dbReference type="Proteomes" id="UP000182235">
    <property type="component" value="Unassembled WGS sequence"/>
</dbReference>
<protein>
    <recommendedName>
        <fullName evidence="3">SAM-dependent MTase RsmB/NOP-type domain-containing protein</fullName>
    </recommendedName>
</protein>